<keyword evidence="2" id="KW-0472">Membrane</keyword>
<protein>
    <submittedName>
        <fullName evidence="3">GPI transamidase component Tta1</fullName>
    </submittedName>
</protein>
<feature type="transmembrane region" description="Helical" evidence="2">
    <location>
        <begin position="402"/>
        <end position="426"/>
    </location>
</feature>
<keyword evidence="2" id="KW-1133">Transmembrane helix</keyword>
<evidence type="ECO:0000313" key="4">
    <source>
        <dbReference type="Proteomes" id="UP000031737"/>
    </source>
</evidence>
<evidence type="ECO:0000313" key="3">
    <source>
        <dbReference type="EMBL" id="ESL08050.1"/>
    </source>
</evidence>
<evidence type="ECO:0000256" key="2">
    <source>
        <dbReference type="SAM" id="Phobius"/>
    </source>
</evidence>
<feature type="transmembrane region" description="Helical" evidence="2">
    <location>
        <begin position="93"/>
        <end position="112"/>
    </location>
</feature>
<accession>A0A061J181</accession>
<keyword evidence="2" id="KW-0812">Transmembrane</keyword>
<comment type="caution">
    <text evidence="3">The sequence shown here is derived from an EMBL/GenBank/DDBJ whole genome shotgun (WGS) entry which is preliminary data.</text>
</comment>
<dbReference type="VEuPathDB" id="TriTrypDB:TRSC58_04255"/>
<dbReference type="Proteomes" id="UP000031737">
    <property type="component" value="Unassembled WGS sequence"/>
</dbReference>
<dbReference type="OrthoDB" id="247334at2759"/>
<gene>
    <name evidence="3" type="ORF">TRSC58_04255</name>
</gene>
<feature type="transmembrane region" description="Helical" evidence="2">
    <location>
        <begin position="12"/>
        <end position="36"/>
    </location>
</feature>
<organism evidence="3 4">
    <name type="scientific">Trypanosoma rangeli SC58</name>
    <dbReference type="NCBI Taxonomy" id="429131"/>
    <lineage>
        <taxon>Eukaryota</taxon>
        <taxon>Discoba</taxon>
        <taxon>Euglenozoa</taxon>
        <taxon>Kinetoplastea</taxon>
        <taxon>Metakinetoplastina</taxon>
        <taxon>Trypanosomatida</taxon>
        <taxon>Trypanosomatidae</taxon>
        <taxon>Trypanosoma</taxon>
        <taxon>Herpetosoma</taxon>
    </lineage>
</organism>
<reference evidence="3 4" key="1">
    <citation type="submission" date="2013-07" db="EMBL/GenBank/DDBJ databases">
        <authorList>
            <person name="Stoco P.H."/>
            <person name="Wagner G."/>
            <person name="Gerber A."/>
            <person name="Zaha A."/>
            <person name="Thompson C."/>
            <person name="Bartholomeu D.C."/>
            <person name="Luckemeyer D.D."/>
            <person name="Bahia D."/>
            <person name="Loreto E."/>
            <person name="Prestes E.B."/>
            <person name="Lima F.M."/>
            <person name="Rodrigues-Luiz G."/>
            <person name="Vallejo G.A."/>
            <person name="Filho J.F."/>
            <person name="Monteiro K.M."/>
            <person name="Tyler K.M."/>
            <person name="de Almeida L.G."/>
            <person name="Ortiz M.F."/>
            <person name="Siervo M.A."/>
            <person name="de Moraes M.H."/>
            <person name="Cunha O.L."/>
            <person name="Mendonca-Neto R."/>
            <person name="Silva R."/>
            <person name="Teixeira S.M."/>
            <person name="Murta S.M."/>
            <person name="Sincero T.C."/>
            <person name="Mendes T.A."/>
            <person name="Urmenyi T.P."/>
            <person name="Silva V.G."/>
            <person name="da Rocha W.D."/>
            <person name="Andersson B."/>
            <person name="Romanha A.J."/>
            <person name="Steindel M."/>
            <person name="de Vasconcelos A.T."/>
            <person name="Grisard E.C."/>
        </authorList>
    </citation>
    <scope>NUCLEOTIDE SEQUENCE [LARGE SCALE GENOMIC DNA]</scope>
    <source>
        <strain evidence="3 4">SC58</strain>
    </source>
</reference>
<dbReference type="AlphaFoldDB" id="A0A061J181"/>
<dbReference type="EMBL" id="AUPL01004255">
    <property type="protein sequence ID" value="ESL08050.1"/>
    <property type="molecule type" value="Genomic_DNA"/>
</dbReference>
<sequence length="445" mass="49423">MRGSICMYNAPFSFVCVFFFYFCSFPLTVCLFRCLLRDGRQWCGKALKETQARGKRRNMQGTTPAEGTERGSGGGRKSTKGEGDWRLRVDTPWVAACIGILLVALGLHYKALCEDRTELLLPELITSMETQCRSLGDVFERPATEPLLHPVPSQFGVAVWVEREPWSLPVHDALDRVEAAISRASDASTAAASGTRRPRLIHRIVRVATKRLGGGSGQGDSASLVLAATTQQLGLGVAKHVCTADMRGEVVMYGISFFRRATSAADTSQAECLSFDERRAYCTIPENASSTWLSREVPAAVATLMSRWLKLSSFRDTAEVQRWALRRKAHSCIYALRALRQLERSVASHPDMPAPLDVAETVHRLQALIHAGDFIQFARAADDLQFHPLLLPQLYIPWDHALVIHFSILLPVVVMVILGVRLTIAARKRRRNAAKKQETPNVKND</sequence>
<name>A0A061J181_TRYRA</name>
<evidence type="ECO:0000256" key="1">
    <source>
        <dbReference type="SAM" id="MobiDB-lite"/>
    </source>
</evidence>
<proteinExistence type="predicted"/>
<feature type="region of interest" description="Disordered" evidence="1">
    <location>
        <begin position="54"/>
        <end position="83"/>
    </location>
</feature>
<keyword evidence="4" id="KW-1185">Reference proteome</keyword>